<evidence type="ECO:0000313" key="12">
    <source>
        <dbReference type="Proteomes" id="UP000219193"/>
    </source>
</evidence>
<evidence type="ECO:0000256" key="5">
    <source>
        <dbReference type="ARBA" id="ARBA00022554"/>
    </source>
</evidence>
<dbReference type="Pfam" id="PF04389">
    <property type="entry name" value="Peptidase_M28"/>
    <property type="match status" value="1"/>
</dbReference>
<dbReference type="Proteomes" id="UP000219193">
    <property type="component" value="Unassembled WGS sequence"/>
</dbReference>
<evidence type="ECO:0000256" key="1">
    <source>
        <dbReference type="ARBA" id="ARBA00003273"/>
    </source>
</evidence>
<accession>A0A285X3U2</accession>
<evidence type="ECO:0000256" key="3">
    <source>
        <dbReference type="ARBA" id="ARBA00010918"/>
    </source>
</evidence>
<feature type="transmembrane region" description="Helical" evidence="9">
    <location>
        <begin position="359"/>
        <end position="381"/>
    </location>
</feature>
<dbReference type="GO" id="GO:0008235">
    <property type="term" value="F:metalloexopeptidase activity"/>
    <property type="evidence" value="ECO:0007669"/>
    <property type="project" value="InterPro"/>
</dbReference>
<keyword evidence="5" id="KW-0926">Vacuole</keyword>
<evidence type="ECO:0000256" key="9">
    <source>
        <dbReference type="SAM" id="Phobius"/>
    </source>
</evidence>
<feature type="transmembrane region" description="Helical" evidence="9">
    <location>
        <begin position="481"/>
        <end position="499"/>
    </location>
</feature>
<gene>
    <name evidence="11" type="ORF">SAMN06296241_1197</name>
</gene>
<dbReference type="InterPro" id="IPR045175">
    <property type="entry name" value="M28_fam"/>
</dbReference>
<evidence type="ECO:0000256" key="2">
    <source>
        <dbReference type="ARBA" id="ARBA00004128"/>
    </source>
</evidence>
<feature type="transmembrane region" description="Helical" evidence="9">
    <location>
        <begin position="537"/>
        <end position="554"/>
    </location>
</feature>
<keyword evidence="9" id="KW-0812">Transmembrane</keyword>
<dbReference type="GO" id="GO:0005774">
    <property type="term" value="C:vacuolar membrane"/>
    <property type="evidence" value="ECO:0007669"/>
    <property type="project" value="UniProtKB-SubCell"/>
</dbReference>
<comment type="subcellular location">
    <subcellularLocation>
        <location evidence="2">Vacuole membrane</location>
        <topology evidence="2">Multi-pass membrane protein</topology>
    </subcellularLocation>
</comment>
<organism evidence="11 12">
    <name type="scientific">Salinimicrobium sediminis</name>
    <dbReference type="NCBI Taxonomy" id="1343891"/>
    <lineage>
        <taxon>Bacteria</taxon>
        <taxon>Pseudomonadati</taxon>
        <taxon>Bacteroidota</taxon>
        <taxon>Flavobacteriia</taxon>
        <taxon>Flavobacteriales</taxon>
        <taxon>Flavobacteriaceae</taxon>
        <taxon>Salinimicrobium</taxon>
    </lineage>
</organism>
<dbReference type="AlphaFoldDB" id="A0A285X3U2"/>
<feature type="transmembrane region" description="Helical" evidence="9">
    <location>
        <begin position="327"/>
        <end position="347"/>
    </location>
</feature>
<proteinExistence type="inferred from homology"/>
<dbReference type="OrthoDB" id="9778250at2"/>
<feature type="transmembrane region" description="Helical" evidence="9">
    <location>
        <begin position="401"/>
        <end position="421"/>
    </location>
</feature>
<reference evidence="12" key="1">
    <citation type="submission" date="2017-09" db="EMBL/GenBank/DDBJ databases">
        <authorList>
            <person name="Varghese N."/>
            <person name="Submissions S."/>
        </authorList>
    </citation>
    <scope>NUCLEOTIDE SEQUENCE [LARGE SCALE GENOMIC DNA]</scope>
    <source>
        <strain evidence="12">CGMCC 1.12641</strain>
    </source>
</reference>
<dbReference type="RefSeq" id="WP_097055384.1">
    <property type="nucleotide sequence ID" value="NZ_OCMF01000001.1"/>
</dbReference>
<dbReference type="PANTHER" id="PTHR12147:SF58">
    <property type="entry name" value="VACUOLAR MEMBRANE PROTEASE"/>
    <property type="match status" value="1"/>
</dbReference>
<protein>
    <recommendedName>
        <fullName evidence="4">Vacuolar membrane protease</fullName>
    </recommendedName>
    <alternativeName>
        <fullName evidence="8">FXNA-related family protease 1</fullName>
    </alternativeName>
</protein>
<comment type="similarity">
    <text evidence="3">Belongs to the peptidase M28 family.</text>
</comment>
<feature type="transmembrane region" description="Helical" evidence="9">
    <location>
        <begin position="457"/>
        <end position="474"/>
    </location>
</feature>
<dbReference type="Gene3D" id="3.40.630.10">
    <property type="entry name" value="Zn peptidases"/>
    <property type="match status" value="1"/>
</dbReference>
<evidence type="ECO:0000259" key="10">
    <source>
        <dbReference type="Pfam" id="PF04389"/>
    </source>
</evidence>
<dbReference type="GO" id="GO:0006508">
    <property type="term" value="P:proteolysis"/>
    <property type="evidence" value="ECO:0007669"/>
    <property type="project" value="InterPro"/>
</dbReference>
<feature type="transmembrane region" description="Helical" evidence="9">
    <location>
        <begin position="7"/>
        <end position="23"/>
    </location>
</feature>
<sequence>MSKSLQTFFAVLIIISGVIWSFYNTRPQVKLSREIPTDQFSTARALEHVKALGKEPHFVGSTAHSYARNYIVSQLEELGLIVETQEGYTIHKEGILTRPQNIMTRIKGSGTGKALLLMTHYDSAMHSSPGASDAASGVATILEGIRAYLASGKIPENDIILLFTDAEELGLNGAQLFVEEHPWAADVGLALNFESRGSGGNSFMFLETNDGNSVLIDLFAEADVEYPVTNSLVYSVYKMMPNDTDLSVLREQGDIDGFNFAFIDDHFDYHTATDTPQNLDPRTMAHQGSYLMPMLNYLSTASLEEVSSKDDDLFFTFPGFGFVNFPFSWILPLLILAVVLLVSLIFFGRYRNRLPLSAAVKGFIPLLLSVLISGLLGYFFWKLMLILYPGYLEMEHGFTYNGYWYIAAVIFLSLAVCFYVYHKFRKPNNTHHLLIAPLILWIIISSLAAVYLEGAAYFIIPVFFGLIQLLLLLVNPKISPVIIAFLCLPAIFILMPFIVSFPVALGLGMLFLSGVLIALLFPLLWPVFGNFRNNQMLGFVSFLIFFGMFLTAHFKADFNKERPRPNSLVYLYNEDLDLATWNTYDNSFDEYTAPFFDEAAVEAPVMNWFNSKNGSGFSYSAVAPQIMISKPFISVEKIEDEDPGEETYNVKIAFNRKVNRIDLFADRSVDFTQFTANGREAGNLQPGKSDLHVFKNRWSDRLLTYYAANQDTLRLQMSLKAGINPQITILEAAYDLHDNPQLRVPPRSPAMIPRPFVMNDAIVVKKTFVLQ</sequence>
<evidence type="ECO:0000313" key="11">
    <source>
        <dbReference type="EMBL" id="SOC79666.1"/>
    </source>
</evidence>
<evidence type="ECO:0000256" key="6">
    <source>
        <dbReference type="ARBA" id="ARBA00022989"/>
    </source>
</evidence>
<keyword evidence="6 9" id="KW-1133">Transmembrane helix</keyword>
<dbReference type="SUPFAM" id="SSF53187">
    <property type="entry name" value="Zn-dependent exopeptidases"/>
    <property type="match status" value="1"/>
</dbReference>
<dbReference type="InterPro" id="IPR007484">
    <property type="entry name" value="Peptidase_M28"/>
</dbReference>
<keyword evidence="9" id="KW-0472">Membrane</keyword>
<evidence type="ECO:0000256" key="4">
    <source>
        <dbReference type="ARBA" id="ARBA00017435"/>
    </source>
</evidence>
<keyword evidence="7" id="KW-0325">Glycoprotein</keyword>
<evidence type="ECO:0000256" key="8">
    <source>
        <dbReference type="ARBA" id="ARBA00031512"/>
    </source>
</evidence>
<name>A0A285X3U2_9FLAO</name>
<feature type="domain" description="Peptidase M28" evidence="10">
    <location>
        <begin position="101"/>
        <end position="290"/>
    </location>
</feature>
<dbReference type="PANTHER" id="PTHR12147">
    <property type="entry name" value="METALLOPEPTIDASE M28 FAMILY MEMBER"/>
    <property type="match status" value="1"/>
</dbReference>
<keyword evidence="12" id="KW-1185">Reference proteome</keyword>
<feature type="transmembrane region" description="Helical" evidence="9">
    <location>
        <begin position="505"/>
        <end position="525"/>
    </location>
</feature>
<dbReference type="EMBL" id="OCMF01000001">
    <property type="protein sequence ID" value="SOC79666.1"/>
    <property type="molecule type" value="Genomic_DNA"/>
</dbReference>
<evidence type="ECO:0000256" key="7">
    <source>
        <dbReference type="ARBA" id="ARBA00023180"/>
    </source>
</evidence>
<feature type="transmembrane region" description="Helical" evidence="9">
    <location>
        <begin position="433"/>
        <end position="451"/>
    </location>
</feature>
<comment type="function">
    <text evidence="1">May be involved in vacuolar sorting and osmoregulation.</text>
</comment>